<comment type="caution">
    <text evidence="1">The sequence shown here is derived from an EMBL/GenBank/DDBJ whole genome shotgun (WGS) entry which is preliminary data.</text>
</comment>
<evidence type="ECO:0000313" key="1">
    <source>
        <dbReference type="EMBL" id="RJF70896.1"/>
    </source>
</evidence>
<sequence length="140" mass="15595">MVAQNADPDFVARRRGAVWSAERRAAKAAEMTERNADPAFHDKKVRGIAMRKRGRLQIPVHCHPLVRGLVAAMNAQMTTQREVGRRAGLSDRTVAEWRLRTMPFVDALDAALNTLDLELAIVPIGSRDANGFVNRRRATP</sequence>
<proteinExistence type="predicted"/>
<evidence type="ECO:0000313" key="2">
    <source>
        <dbReference type="Proteomes" id="UP000285523"/>
    </source>
</evidence>
<dbReference type="Proteomes" id="UP000285523">
    <property type="component" value="Unassembled WGS sequence"/>
</dbReference>
<protein>
    <submittedName>
        <fullName evidence="1">Uncharacterized protein</fullName>
    </submittedName>
</protein>
<reference evidence="1 2" key="1">
    <citation type="submission" date="2018-09" db="EMBL/GenBank/DDBJ databases">
        <title>Draft genome sequence of Rhodopseudomonas palustris 2.1.18.</title>
        <authorList>
            <person name="Robertson S.L."/>
            <person name="Meyer T.E."/>
            <person name="Kyndt J.A."/>
        </authorList>
    </citation>
    <scope>NUCLEOTIDE SEQUENCE [LARGE SCALE GENOMIC DNA]</scope>
    <source>
        <strain evidence="1 2">2.1.18</strain>
    </source>
</reference>
<dbReference type="AlphaFoldDB" id="A0A418V447"/>
<accession>A0A418V447</accession>
<gene>
    <name evidence="1" type="ORF">D4Q52_14805</name>
</gene>
<dbReference type="EMBL" id="QYYD01000014">
    <property type="protein sequence ID" value="RJF70896.1"/>
    <property type="molecule type" value="Genomic_DNA"/>
</dbReference>
<organism evidence="1 2">
    <name type="scientific">Rhodopseudomonas palustris</name>
    <dbReference type="NCBI Taxonomy" id="1076"/>
    <lineage>
        <taxon>Bacteria</taxon>
        <taxon>Pseudomonadati</taxon>
        <taxon>Pseudomonadota</taxon>
        <taxon>Alphaproteobacteria</taxon>
        <taxon>Hyphomicrobiales</taxon>
        <taxon>Nitrobacteraceae</taxon>
        <taxon>Rhodopseudomonas</taxon>
    </lineage>
</organism>
<name>A0A418V447_RHOPL</name>